<gene>
    <name evidence="2" type="ORF">NDU88_004392</name>
</gene>
<sequence length="67" mass="7846">MLDFGRPGRGERLRLSPRRHSHRRDPQHSGSPWATPSVRSTKIAKTIPYFILNNFPNDFRKESSKTR</sequence>
<proteinExistence type="predicted"/>
<evidence type="ECO:0000313" key="3">
    <source>
        <dbReference type="Proteomes" id="UP001066276"/>
    </source>
</evidence>
<evidence type="ECO:0000256" key="1">
    <source>
        <dbReference type="SAM" id="MobiDB-lite"/>
    </source>
</evidence>
<dbReference type="Proteomes" id="UP001066276">
    <property type="component" value="Chromosome 1_1"/>
</dbReference>
<keyword evidence="3" id="KW-1185">Reference proteome</keyword>
<protein>
    <submittedName>
        <fullName evidence="2">Uncharacterized protein</fullName>
    </submittedName>
</protein>
<dbReference type="AlphaFoldDB" id="A0AAV7WUI3"/>
<organism evidence="2 3">
    <name type="scientific">Pleurodeles waltl</name>
    <name type="common">Iberian ribbed newt</name>
    <dbReference type="NCBI Taxonomy" id="8319"/>
    <lineage>
        <taxon>Eukaryota</taxon>
        <taxon>Metazoa</taxon>
        <taxon>Chordata</taxon>
        <taxon>Craniata</taxon>
        <taxon>Vertebrata</taxon>
        <taxon>Euteleostomi</taxon>
        <taxon>Amphibia</taxon>
        <taxon>Batrachia</taxon>
        <taxon>Caudata</taxon>
        <taxon>Salamandroidea</taxon>
        <taxon>Salamandridae</taxon>
        <taxon>Pleurodelinae</taxon>
        <taxon>Pleurodeles</taxon>
    </lineage>
</organism>
<accession>A0AAV7WUI3</accession>
<reference evidence="2" key="1">
    <citation type="journal article" date="2022" name="bioRxiv">
        <title>Sequencing and chromosome-scale assembly of the giantPleurodeles waltlgenome.</title>
        <authorList>
            <person name="Brown T."/>
            <person name="Elewa A."/>
            <person name="Iarovenko S."/>
            <person name="Subramanian E."/>
            <person name="Araus A.J."/>
            <person name="Petzold A."/>
            <person name="Susuki M."/>
            <person name="Suzuki K.-i.T."/>
            <person name="Hayashi T."/>
            <person name="Toyoda A."/>
            <person name="Oliveira C."/>
            <person name="Osipova E."/>
            <person name="Leigh N.D."/>
            <person name="Simon A."/>
            <person name="Yun M.H."/>
        </authorList>
    </citation>
    <scope>NUCLEOTIDE SEQUENCE</scope>
    <source>
        <strain evidence="2">20211129_DDA</strain>
        <tissue evidence="2">Liver</tissue>
    </source>
</reference>
<feature type="compositionally biased region" description="Polar residues" evidence="1">
    <location>
        <begin position="28"/>
        <end position="39"/>
    </location>
</feature>
<feature type="region of interest" description="Disordered" evidence="1">
    <location>
        <begin position="1"/>
        <end position="39"/>
    </location>
</feature>
<dbReference type="EMBL" id="JANPWB010000001">
    <property type="protein sequence ID" value="KAJ1216793.1"/>
    <property type="molecule type" value="Genomic_DNA"/>
</dbReference>
<name>A0AAV7WUI3_PLEWA</name>
<comment type="caution">
    <text evidence="2">The sequence shown here is derived from an EMBL/GenBank/DDBJ whole genome shotgun (WGS) entry which is preliminary data.</text>
</comment>
<feature type="compositionally biased region" description="Basic residues" evidence="1">
    <location>
        <begin position="15"/>
        <end position="25"/>
    </location>
</feature>
<feature type="compositionally biased region" description="Basic and acidic residues" evidence="1">
    <location>
        <begin position="1"/>
        <end position="14"/>
    </location>
</feature>
<evidence type="ECO:0000313" key="2">
    <source>
        <dbReference type="EMBL" id="KAJ1216793.1"/>
    </source>
</evidence>